<evidence type="ECO:0000259" key="1">
    <source>
        <dbReference type="Pfam" id="PF22303"/>
    </source>
</evidence>
<gene>
    <name evidence="2" type="ORF">EB241_12895</name>
</gene>
<keyword evidence="3" id="KW-1185">Reference proteome</keyword>
<keyword evidence="2" id="KW-0418">Kinase</keyword>
<dbReference type="InterPro" id="IPR011009">
    <property type="entry name" value="Kinase-like_dom_sf"/>
</dbReference>
<dbReference type="EMBL" id="RHHM01000009">
    <property type="protein sequence ID" value="RQM37757.1"/>
    <property type="molecule type" value="Genomic_DNA"/>
</dbReference>
<evidence type="ECO:0000313" key="3">
    <source>
        <dbReference type="Proteomes" id="UP000279457"/>
    </source>
</evidence>
<dbReference type="Gene3D" id="1.10.510.10">
    <property type="entry name" value="Transferase(Phosphotransferase) domain 1"/>
    <property type="match status" value="1"/>
</dbReference>
<proteinExistence type="predicted"/>
<dbReference type="RefSeq" id="WP_124233516.1">
    <property type="nucleotide sequence ID" value="NZ_RHHM01000009.1"/>
</dbReference>
<dbReference type="OrthoDB" id="6628870at2"/>
<organism evidence="2 3">
    <name type="scientific">Erwinia psidii</name>
    <dbReference type="NCBI Taxonomy" id="69224"/>
    <lineage>
        <taxon>Bacteria</taxon>
        <taxon>Pseudomonadati</taxon>
        <taxon>Pseudomonadota</taxon>
        <taxon>Gammaproteobacteria</taxon>
        <taxon>Enterobacterales</taxon>
        <taxon>Erwiniaceae</taxon>
        <taxon>Erwinia</taxon>
    </lineage>
</organism>
<comment type="caution">
    <text evidence="2">The sequence shown here is derived from an EMBL/GenBank/DDBJ whole genome shotgun (WGS) entry which is preliminary data.</text>
</comment>
<keyword evidence="2" id="KW-0808">Transferase</keyword>
<dbReference type="SUPFAM" id="SSF56112">
    <property type="entry name" value="Protein kinase-like (PK-like)"/>
    <property type="match status" value="1"/>
</dbReference>
<name>A0A3N6RZ64_9GAMM</name>
<evidence type="ECO:0000313" key="2">
    <source>
        <dbReference type="EMBL" id="RQM37757.1"/>
    </source>
</evidence>
<dbReference type="AlphaFoldDB" id="A0A3N6RZ64"/>
<dbReference type="Gene3D" id="3.30.200.20">
    <property type="entry name" value="Phosphorylase Kinase, domain 1"/>
    <property type="match status" value="1"/>
</dbReference>
<reference evidence="2 3" key="1">
    <citation type="submission" date="2018-10" db="EMBL/GenBank/DDBJ databases">
        <title>Draft genome sequence for the type isolate of Erwinia psidii, agent causal of bacterial blight in guava (Psidium guajava) and wilt and die-back of Eucalyptus spp.</title>
        <authorList>
            <person name="Hermenegildo P.S."/>
            <person name="Santos S.A."/>
            <person name="Guimaraes L.M.S."/>
            <person name="Vidigal P.M.P."/>
            <person name="Pereira I.C."/>
            <person name="Badel J.L."/>
            <person name="Alfenas-Zerbini P."/>
            <person name="Ferreira M.A.S.V."/>
            <person name="Alfenas A.C."/>
        </authorList>
    </citation>
    <scope>NUCLEOTIDE SEQUENCE [LARGE SCALE GENOMIC DNA]</scope>
    <source>
        <strain evidence="2 3">IBSBF 435</strain>
    </source>
</reference>
<accession>A0A3N6RZ64</accession>
<dbReference type="Proteomes" id="UP000279457">
    <property type="component" value="Unassembled WGS sequence"/>
</dbReference>
<dbReference type="Pfam" id="PF22303">
    <property type="entry name" value="OspG_kinase"/>
    <property type="match status" value="1"/>
</dbReference>
<sequence>MKITSSTIHAPFLHESHISTTDVSNEPVLGRLIGEGSMAEVFEDMNDSSSLYKKYDLVGNQYDEVLAMAKQESVLFNAFYGDDASVVIRHGGDVYLRMLRVPGTPLSEIETSDIPDNLEHLYLQLIGKLNELNIIHYDLNTSNMLYDKDSESLFPIDFSNVSDEYYSATKNKKEIIDRRLQMRTDDFYSLLNRKHLQASFS</sequence>
<protein>
    <submittedName>
        <fullName evidence="2">Protein kinase</fullName>
    </submittedName>
</protein>
<dbReference type="InterPro" id="IPR054466">
    <property type="entry name" value="OspG_kinase"/>
</dbReference>
<feature type="domain" description="Kinase OspG kinase" evidence="1">
    <location>
        <begin position="32"/>
        <end position="183"/>
    </location>
</feature>
<dbReference type="GO" id="GO:0016301">
    <property type="term" value="F:kinase activity"/>
    <property type="evidence" value="ECO:0007669"/>
    <property type="project" value="UniProtKB-KW"/>
</dbReference>